<feature type="compositionally biased region" description="Low complexity" evidence="1">
    <location>
        <begin position="226"/>
        <end position="236"/>
    </location>
</feature>
<dbReference type="AlphaFoldDB" id="A0A2L0UFH1"/>
<dbReference type="RefSeq" id="WP_208739188.1">
    <property type="nucleotide sequence ID" value="NZ_CP024915.1"/>
</dbReference>
<evidence type="ECO:0000313" key="3">
    <source>
        <dbReference type="EMBL" id="AUZ88000.1"/>
    </source>
</evidence>
<accession>A0A2L0UFH1</accession>
<organism evidence="3 4">
    <name type="scientific">Arthrobacter agilis</name>
    <dbReference type="NCBI Taxonomy" id="37921"/>
    <lineage>
        <taxon>Bacteria</taxon>
        <taxon>Bacillati</taxon>
        <taxon>Actinomycetota</taxon>
        <taxon>Actinomycetes</taxon>
        <taxon>Micrococcales</taxon>
        <taxon>Micrococcaceae</taxon>
        <taxon>Arthrobacter</taxon>
    </lineage>
</organism>
<feature type="compositionally biased region" description="Low complexity" evidence="1">
    <location>
        <begin position="41"/>
        <end position="52"/>
    </location>
</feature>
<feature type="transmembrane region" description="Helical" evidence="2">
    <location>
        <begin position="96"/>
        <end position="116"/>
    </location>
</feature>
<feature type="region of interest" description="Disordered" evidence="1">
    <location>
        <begin position="260"/>
        <end position="343"/>
    </location>
</feature>
<proteinExistence type="predicted"/>
<name>A0A2L0UFH1_9MICC</name>
<reference evidence="3 4" key="1">
    <citation type="submission" date="2017-11" db="EMBL/GenBank/DDBJ databases">
        <title>Draft genome of Arthrobacter agilis strain UMCV2, a plant growth-promoting rhizobacterium and biocontrol capacity of phytopathogenic fungi.</title>
        <authorList>
            <person name="Martinez-Camara R."/>
            <person name="Santoyo G."/>
            <person name="Moreno-Hagelsieb G."/>
            <person name="Valencia-Cantero E."/>
        </authorList>
    </citation>
    <scope>NUCLEOTIDE SEQUENCE [LARGE SCALE GENOMIC DNA]</scope>
    <source>
        <strain evidence="3 4">UMCV2</strain>
    </source>
</reference>
<feature type="transmembrane region" description="Helical" evidence="2">
    <location>
        <begin position="66"/>
        <end position="84"/>
    </location>
</feature>
<dbReference type="EMBL" id="CP024915">
    <property type="protein sequence ID" value="AUZ88000.1"/>
    <property type="molecule type" value="Genomic_DNA"/>
</dbReference>
<keyword evidence="2" id="KW-1133">Transmembrane helix</keyword>
<sequence>MTEATEGRLASGQEATASRTDARDTGAQAAGKASGTDGPSGTTATRQAGATGPSEAVLGPFTLREAVFGGGVALVFIGTLLPFIDGMVRYANFWNSGPLFFIGIGILLPVIALALLAGRRLGSAGLRVGSLSVDQFASVTAVLAATYFFLQTVTDFHPGPLLALIGSLAMLAATVTAPFLPVFRNDFAERPEVPAPAAARPITAARPRPKQPKQPKPEAGAKTRQASTTSGTGTAGVNPAAAAVLQNGAGLYGAGGAGAVGAGAAASGQSGMERGASQGTPTHNDPVTGTTTAEPSGSSAVGRGAEATPEDAGTRTSDSSDRNASEAVPSQTTTPAADATRVHDVVRDDLPGSSAAETAEERSHQEPITATRFAEEEPVVEAFWFAVGSPRPVVDEQTGREVFTLQPGDWEVGIEDRGSEFLVQDKRTGSVGILRDLRNIERAPRD</sequence>
<evidence type="ECO:0000256" key="1">
    <source>
        <dbReference type="SAM" id="MobiDB-lite"/>
    </source>
</evidence>
<feature type="transmembrane region" description="Helical" evidence="2">
    <location>
        <begin position="161"/>
        <end position="183"/>
    </location>
</feature>
<feature type="region of interest" description="Disordered" evidence="1">
    <location>
        <begin position="194"/>
        <end position="236"/>
    </location>
</feature>
<feature type="transmembrane region" description="Helical" evidence="2">
    <location>
        <begin position="128"/>
        <end position="149"/>
    </location>
</feature>
<feature type="compositionally biased region" description="Polar residues" evidence="1">
    <location>
        <begin position="277"/>
        <end position="299"/>
    </location>
</feature>
<keyword evidence="2" id="KW-0472">Membrane</keyword>
<feature type="compositionally biased region" description="Low complexity" evidence="1">
    <location>
        <begin position="195"/>
        <end position="206"/>
    </location>
</feature>
<evidence type="ECO:0000313" key="4">
    <source>
        <dbReference type="Proteomes" id="UP000239187"/>
    </source>
</evidence>
<evidence type="ECO:0000256" key="2">
    <source>
        <dbReference type="SAM" id="Phobius"/>
    </source>
</evidence>
<dbReference type="Proteomes" id="UP000239187">
    <property type="component" value="Chromosome"/>
</dbReference>
<keyword evidence="2" id="KW-0812">Transmembrane</keyword>
<gene>
    <name evidence="3" type="ORF">CVO76_10470</name>
</gene>
<feature type="region of interest" description="Disordered" evidence="1">
    <location>
        <begin position="1"/>
        <end position="52"/>
    </location>
</feature>
<protein>
    <submittedName>
        <fullName evidence="3">Uncharacterized protein</fullName>
    </submittedName>
</protein>